<sequence length="103" mass="11800">MEIHLPSVPLMKIFSYLDAYSLLQAAQVNKDWNELASSDVLWRSSGTSMLYLRAWLNKKRTRQASRLYGDFCEQDFYLGYSGGCFDLGKPSTASRYQAVDYPP</sequence>
<dbReference type="Pfam" id="PF12937">
    <property type="entry name" value="F-box-like"/>
    <property type="match status" value="1"/>
</dbReference>
<dbReference type="AlphaFoldDB" id="A0A0G2JFH5"/>
<dbReference type="PANTHER" id="PTHR46550">
    <property type="entry name" value="F-BOX ONLY PROTEIN 3"/>
    <property type="match status" value="1"/>
</dbReference>
<dbReference type="CDD" id="cd22137">
    <property type="entry name" value="F-box_FBXW12"/>
    <property type="match status" value="1"/>
</dbReference>
<dbReference type="AGR" id="MGI:3505590"/>
<dbReference type="PROSITE" id="PS50181">
    <property type="entry name" value="FBOX"/>
    <property type="match status" value="1"/>
</dbReference>
<accession>A0A0G2JFH5</accession>
<reference evidence="4" key="4">
    <citation type="submission" date="2025-09" db="UniProtKB">
        <authorList>
            <consortium name="Ensembl"/>
        </authorList>
    </citation>
    <scope>IDENTIFICATION</scope>
    <source>
        <strain evidence="4">C57BL/6J</strain>
    </source>
</reference>
<dbReference type="Ensembl" id="ENSMUST00000199118.2">
    <property type="protein sequence ID" value="ENSMUSP00000143174.2"/>
    <property type="gene ID" value="ENSMUSG00000049314.12"/>
</dbReference>
<dbReference type="PANTHER" id="PTHR46550:SF2">
    <property type="entry name" value="EXPRESSED SEQUENCE C85627-RELATED"/>
    <property type="match status" value="1"/>
</dbReference>
<dbReference type="Proteomes" id="UP000000589">
    <property type="component" value="Chromosome 9"/>
</dbReference>
<comment type="pathway">
    <text evidence="1">Protein modification; protein ubiquitination.</text>
</comment>
<dbReference type="OrthoDB" id="63265at2759"/>
<dbReference type="ExpressionAtlas" id="A0A0G2JFH5">
    <property type="expression patterns" value="baseline and differential"/>
</dbReference>
<keyword evidence="2" id="KW-0833">Ubl conjugation pathway</keyword>
<dbReference type="VEuPathDB" id="HostDB:ENSMUSG00000049314"/>
<dbReference type="InterPro" id="IPR001810">
    <property type="entry name" value="F-box_dom"/>
</dbReference>
<dbReference type="SMART" id="SM00256">
    <property type="entry name" value="FBOX"/>
    <property type="match status" value="1"/>
</dbReference>
<evidence type="ECO:0000256" key="2">
    <source>
        <dbReference type="ARBA" id="ARBA00022786"/>
    </source>
</evidence>
<reference evidence="4 6" key="2">
    <citation type="journal article" date="2011" name="PLoS Biol.">
        <title>Modernizing reference genome assemblies.</title>
        <authorList>
            <person name="Church D.M."/>
            <person name="Schneider V.A."/>
            <person name="Graves T."/>
            <person name="Auger K."/>
            <person name="Cunningham F."/>
            <person name="Bouk N."/>
            <person name="Chen H.C."/>
            <person name="Agarwala R."/>
            <person name="McLaren W.M."/>
            <person name="Ritchie G.R."/>
            <person name="Albracht D."/>
            <person name="Kremitzki M."/>
            <person name="Rock S."/>
            <person name="Kotkiewicz H."/>
            <person name="Kremitzki C."/>
            <person name="Wollam A."/>
            <person name="Trani L."/>
            <person name="Fulton L."/>
            <person name="Fulton R."/>
            <person name="Matthews L."/>
            <person name="Whitehead S."/>
            <person name="Chow W."/>
            <person name="Torrance J."/>
            <person name="Dunn M."/>
            <person name="Harden G."/>
            <person name="Threadgold G."/>
            <person name="Wood J."/>
            <person name="Collins J."/>
            <person name="Heath P."/>
            <person name="Griffiths G."/>
            <person name="Pelan S."/>
            <person name="Grafham D."/>
            <person name="Eichler E.E."/>
            <person name="Weinstock G."/>
            <person name="Mardis E.R."/>
            <person name="Wilson R.K."/>
            <person name="Howe K."/>
            <person name="Flicek P."/>
            <person name="Hubbard T."/>
        </authorList>
    </citation>
    <scope>NUCLEOTIDE SEQUENCE [LARGE SCALE GENOMIC DNA]</scope>
    <source>
        <strain evidence="4 6">C57BL/6J</strain>
    </source>
</reference>
<dbReference type="Bgee" id="ENSMUSG00000049314">
    <property type="expression patterns" value="Expressed in primary oocyte and 16 other cell types or tissues"/>
</dbReference>
<dbReference type="Gene3D" id="1.20.1280.50">
    <property type="match status" value="1"/>
</dbReference>
<evidence type="ECO:0000313" key="6">
    <source>
        <dbReference type="Proteomes" id="UP000000589"/>
    </source>
</evidence>
<evidence type="ECO:0000313" key="4">
    <source>
        <dbReference type="Ensembl" id="ENSMUSP00000143174.2"/>
    </source>
</evidence>
<gene>
    <name evidence="4 5" type="primary">Fbxw13</name>
</gene>
<proteinExistence type="predicted"/>
<dbReference type="InterPro" id="IPR036047">
    <property type="entry name" value="F-box-like_dom_sf"/>
</dbReference>
<dbReference type="GeneTree" id="ENSGT00940000162557"/>
<dbReference type="InterPro" id="IPR052121">
    <property type="entry name" value="F-box_SCF_Substrate_Recog"/>
</dbReference>
<evidence type="ECO:0000256" key="1">
    <source>
        <dbReference type="ARBA" id="ARBA00004906"/>
    </source>
</evidence>
<keyword evidence="6" id="KW-1185">Reference proteome</keyword>
<dbReference type="ProteomicsDB" id="313927"/>
<organism evidence="4 6">
    <name type="scientific">Mus musculus</name>
    <name type="common">Mouse</name>
    <dbReference type="NCBI Taxonomy" id="10090"/>
    <lineage>
        <taxon>Eukaryota</taxon>
        <taxon>Metazoa</taxon>
        <taxon>Chordata</taxon>
        <taxon>Craniata</taxon>
        <taxon>Vertebrata</taxon>
        <taxon>Euteleostomi</taxon>
        <taxon>Mammalia</taxon>
        <taxon>Eutheria</taxon>
        <taxon>Euarchontoglires</taxon>
        <taxon>Glires</taxon>
        <taxon>Rodentia</taxon>
        <taxon>Myomorpha</taxon>
        <taxon>Muroidea</taxon>
        <taxon>Muridae</taxon>
        <taxon>Murinae</taxon>
        <taxon>Mus</taxon>
        <taxon>Mus</taxon>
    </lineage>
</organism>
<dbReference type="MGI" id="MGI:3505590">
    <property type="gene designation" value="Fbxw13"/>
</dbReference>
<dbReference type="SUPFAM" id="SSF81383">
    <property type="entry name" value="F-box domain"/>
    <property type="match status" value="1"/>
</dbReference>
<feature type="domain" description="F-box" evidence="3">
    <location>
        <begin position="1"/>
        <end position="45"/>
    </location>
</feature>
<evidence type="ECO:0000313" key="5">
    <source>
        <dbReference type="MGI" id="MGI:3505590"/>
    </source>
</evidence>
<reference evidence="4" key="3">
    <citation type="submission" date="2025-08" db="UniProtKB">
        <authorList>
            <consortium name="Ensembl"/>
        </authorList>
    </citation>
    <scope>IDENTIFICATION</scope>
    <source>
        <strain evidence="4">C57BL/6J</strain>
    </source>
</reference>
<evidence type="ECO:0000259" key="3">
    <source>
        <dbReference type="PROSITE" id="PS50181"/>
    </source>
</evidence>
<dbReference type="SMR" id="A0A0G2JFH5"/>
<name>A0A0G2JFH5_MOUSE</name>
<reference evidence="4 6" key="1">
    <citation type="journal article" date="2009" name="PLoS Biol.">
        <title>Lineage-specific biology revealed by a finished genome assembly of the mouse.</title>
        <authorList>
            <consortium name="Mouse Genome Sequencing Consortium"/>
            <person name="Church D.M."/>
            <person name="Goodstadt L."/>
            <person name="Hillier L.W."/>
            <person name="Zody M.C."/>
            <person name="Goldstein S."/>
            <person name="She X."/>
            <person name="Bult C.J."/>
            <person name="Agarwala R."/>
            <person name="Cherry J.L."/>
            <person name="DiCuccio M."/>
            <person name="Hlavina W."/>
            <person name="Kapustin Y."/>
            <person name="Meric P."/>
            <person name="Maglott D."/>
            <person name="Birtle Z."/>
            <person name="Marques A.C."/>
            <person name="Graves T."/>
            <person name="Zhou S."/>
            <person name="Teague B."/>
            <person name="Potamousis K."/>
            <person name="Churas C."/>
            <person name="Place M."/>
            <person name="Herschleb J."/>
            <person name="Runnheim R."/>
            <person name="Forrest D."/>
            <person name="Amos-Landgraf J."/>
            <person name="Schwartz D.C."/>
            <person name="Cheng Z."/>
            <person name="Lindblad-Toh K."/>
            <person name="Eichler E.E."/>
            <person name="Ponting C.P."/>
        </authorList>
    </citation>
    <scope>NUCLEOTIDE SEQUENCE [LARGE SCALE GENOMIC DNA]</scope>
    <source>
        <strain evidence="4 6">C57BL/6J</strain>
    </source>
</reference>
<protein>
    <submittedName>
        <fullName evidence="4">F-box and WD-40 domain protein 13</fullName>
    </submittedName>
</protein>